<dbReference type="InterPro" id="IPR013783">
    <property type="entry name" value="Ig-like_fold"/>
</dbReference>
<dbReference type="PANTHER" id="PTHR11481:SF64">
    <property type="entry name" value="FC RECEPTOR-LIKE PROTEIN 4"/>
    <property type="match status" value="1"/>
</dbReference>
<dbReference type="InterPro" id="IPR003599">
    <property type="entry name" value="Ig_sub"/>
</dbReference>
<dbReference type="FunFam" id="2.60.40.10:FF:001607">
    <property type="entry name" value="Leukocyte immune-type receptor TS32.15 L2.5a"/>
    <property type="match status" value="1"/>
</dbReference>
<dbReference type="PANTHER" id="PTHR11481">
    <property type="entry name" value="IMMUNOGLOBULIN FC RECEPTOR"/>
    <property type="match status" value="1"/>
</dbReference>
<dbReference type="GO" id="GO:0006955">
    <property type="term" value="P:immune response"/>
    <property type="evidence" value="ECO:0007669"/>
    <property type="project" value="TreeGrafter"/>
</dbReference>
<feature type="domain" description="Ig-like" evidence="3">
    <location>
        <begin position="234"/>
        <end position="315"/>
    </location>
</feature>
<gene>
    <name evidence="4" type="ORF">P4O66_021129</name>
</gene>
<dbReference type="Proteomes" id="UP001239994">
    <property type="component" value="Unassembled WGS sequence"/>
</dbReference>
<dbReference type="InterPro" id="IPR007110">
    <property type="entry name" value="Ig-like_dom"/>
</dbReference>
<evidence type="ECO:0000259" key="3">
    <source>
        <dbReference type="PROSITE" id="PS50835"/>
    </source>
</evidence>
<sequence>MSIETGMIFCTPTMNSYDDEVALAGVNDSESGPSETSFCENMNNNKTNGCINAPVLAVVRAMIGNLMYRIIDEYMRENWYGCAIDHPSQHTCLYDPDESYFSLNAPKLSKPWFIHTLARALKLCGIQIPPSSSKIQAIAEVVVTDLQEEQNIKSTLKEFVEKNDSVCEEQVHDDVVDYWKLHENLNPALSSLCFNHFTMTERLLKNIYFTPSNPGSYGGVESLQRSVVDEIGHPKAVVSVSPDNHVFRGETVTLRCDIRLEGDTGWTYSWYKDGNNSYPHTTYNPYMISSVTQYDSGTYTCSGYRGRDSQSSEISNAVPLTVSDLPTTTMTVESQSPVFTGESVTLKCEVQGYVWWAYQWCKKKAQSQWSTVFQFVFYTVNRDTLTISGDAVVNGDQYRCRGAQYYRPTASQYSNTVTLTVHDVCICSLTEYVFEFVYVLCVCERVCERVSWSPSKHRDGKAGTWQTRREETRSVTRCQKCEVAR</sequence>
<dbReference type="InterPro" id="IPR036179">
    <property type="entry name" value="Ig-like_dom_sf"/>
</dbReference>
<name>A0AAD9E1M4_9TELE</name>
<feature type="non-terminal residue" evidence="4">
    <location>
        <position position="1"/>
    </location>
</feature>
<evidence type="ECO:0000256" key="1">
    <source>
        <dbReference type="ARBA" id="ARBA00022729"/>
    </source>
</evidence>
<dbReference type="Pfam" id="PF13895">
    <property type="entry name" value="Ig_2"/>
    <property type="match status" value="1"/>
</dbReference>
<keyword evidence="1" id="KW-0732">Signal</keyword>
<dbReference type="GO" id="GO:0009897">
    <property type="term" value="C:external side of plasma membrane"/>
    <property type="evidence" value="ECO:0007669"/>
    <property type="project" value="TreeGrafter"/>
</dbReference>
<keyword evidence="2" id="KW-1015">Disulfide bond</keyword>
<evidence type="ECO:0000313" key="5">
    <source>
        <dbReference type="Proteomes" id="UP001239994"/>
    </source>
</evidence>
<reference evidence="4" key="1">
    <citation type="submission" date="2023-03" db="EMBL/GenBank/DDBJ databases">
        <title>Electrophorus voltai genome.</title>
        <authorList>
            <person name="Bian C."/>
        </authorList>
    </citation>
    <scope>NUCLEOTIDE SEQUENCE</scope>
    <source>
        <strain evidence="4">CB-2022</strain>
        <tissue evidence="4">Muscle</tissue>
    </source>
</reference>
<protein>
    <recommendedName>
        <fullName evidence="3">Ig-like domain-containing protein</fullName>
    </recommendedName>
</protein>
<dbReference type="SMART" id="SM00409">
    <property type="entry name" value="IG"/>
    <property type="match status" value="2"/>
</dbReference>
<dbReference type="AlphaFoldDB" id="A0AAD9E1M4"/>
<dbReference type="GO" id="GO:0004888">
    <property type="term" value="F:transmembrane signaling receptor activity"/>
    <property type="evidence" value="ECO:0007669"/>
    <property type="project" value="TreeGrafter"/>
</dbReference>
<evidence type="ECO:0000256" key="2">
    <source>
        <dbReference type="ARBA" id="ARBA00023157"/>
    </source>
</evidence>
<feature type="domain" description="Ig-like" evidence="3">
    <location>
        <begin position="326"/>
        <end position="418"/>
    </location>
</feature>
<dbReference type="Gene3D" id="2.60.40.10">
    <property type="entry name" value="Immunoglobulins"/>
    <property type="match status" value="2"/>
</dbReference>
<accession>A0AAD9E1M4</accession>
<dbReference type="EMBL" id="JAROKS010000005">
    <property type="protein sequence ID" value="KAK1803730.1"/>
    <property type="molecule type" value="Genomic_DNA"/>
</dbReference>
<dbReference type="PROSITE" id="PS50835">
    <property type="entry name" value="IG_LIKE"/>
    <property type="match status" value="2"/>
</dbReference>
<organism evidence="4 5">
    <name type="scientific">Electrophorus voltai</name>
    <dbReference type="NCBI Taxonomy" id="2609070"/>
    <lineage>
        <taxon>Eukaryota</taxon>
        <taxon>Metazoa</taxon>
        <taxon>Chordata</taxon>
        <taxon>Craniata</taxon>
        <taxon>Vertebrata</taxon>
        <taxon>Euteleostomi</taxon>
        <taxon>Actinopterygii</taxon>
        <taxon>Neopterygii</taxon>
        <taxon>Teleostei</taxon>
        <taxon>Ostariophysi</taxon>
        <taxon>Gymnotiformes</taxon>
        <taxon>Gymnotoidei</taxon>
        <taxon>Gymnotidae</taxon>
        <taxon>Electrophorus</taxon>
    </lineage>
</organism>
<dbReference type="InterPro" id="IPR050488">
    <property type="entry name" value="Ig_Fc_receptor"/>
</dbReference>
<dbReference type="GO" id="GO:0007166">
    <property type="term" value="P:cell surface receptor signaling pathway"/>
    <property type="evidence" value="ECO:0007669"/>
    <property type="project" value="TreeGrafter"/>
</dbReference>
<keyword evidence="5" id="KW-1185">Reference proteome</keyword>
<proteinExistence type="predicted"/>
<evidence type="ECO:0000313" key="4">
    <source>
        <dbReference type="EMBL" id="KAK1803730.1"/>
    </source>
</evidence>
<comment type="caution">
    <text evidence="4">The sequence shown here is derived from an EMBL/GenBank/DDBJ whole genome shotgun (WGS) entry which is preliminary data.</text>
</comment>
<dbReference type="SUPFAM" id="SSF48726">
    <property type="entry name" value="Immunoglobulin"/>
    <property type="match status" value="2"/>
</dbReference>